<organism evidence="8 9">
    <name type="scientific">Astyanax mexicanus</name>
    <name type="common">Blind cave fish</name>
    <name type="synonym">Astyanax fasciatus mexicanus</name>
    <dbReference type="NCBI Taxonomy" id="7994"/>
    <lineage>
        <taxon>Eukaryota</taxon>
        <taxon>Metazoa</taxon>
        <taxon>Chordata</taxon>
        <taxon>Craniata</taxon>
        <taxon>Vertebrata</taxon>
        <taxon>Euteleostomi</taxon>
        <taxon>Actinopterygii</taxon>
        <taxon>Neopterygii</taxon>
        <taxon>Teleostei</taxon>
        <taxon>Ostariophysi</taxon>
        <taxon>Characiformes</taxon>
        <taxon>Characoidei</taxon>
        <taxon>Acestrorhamphidae</taxon>
        <taxon>Acestrorhamphinae</taxon>
        <taxon>Astyanax</taxon>
    </lineage>
</organism>
<feature type="domain" description="EF-hand" evidence="6">
    <location>
        <begin position="735"/>
        <end position="770"/>
    </location>
</feature>
<feature type="region of interest" description="Disordered" evidence="5">
    <location>
        <begin position="27"/>
        <end position="46"/>
    </location>
</feature>
<dbReference type="PANTHER" id="PTHR20875:SF2">
    <property type="entry name" value="EF-HAND CALCIUM-BINDING DOMAIN-CONTAINING PROTEIN 6"/>
    <property type="match status" value="1"/>
</dbReference>
<dbReference type="InterPro" id="IPR015070">
    <property type="entry name" value="EF_hand_DJBP"/>
</dbReference>
<dbReference type="SUPFAM" id="SSF47473">
    <property type="entry name" value="EF-hand"/>
    <property type="match status" value="7"/>
</dbReference>
<dbReference type="FunFam" id="1.10.238.10:FF:000121">
    <property type="entry name" value="EF-hand calcium-binding domain-containing protein 6"/>
    <property type="match status" value="1"/>
</dbReference>
<dbReference type="PANTHER" id="PTHR20875">
    <property type="entry name" value="EF-HAND CALCIUM-BINDING DOMAIN-CONTAINING PROTEIN 6-RELATED"/>
    <property type="match status" value="1"/>
</dbReference>
<dbReference type="GO" id="GO:0005509">
    <property type="term" value="F:calcium ion binding"/>
    <property type="evidence" value="ECO:0007669"/>
    <property type="project" value="InterPro"/>
</dbReference>
<feature type="domain" description="EF-hand" evidence="6">
    <location>
        <begin position="1059"/>
        <end position="1094"/>
    </location>
</feature>
<dbReference type="OrthoDB" id="26525at2759"/>
<reference evidence="8" key="2">
    <citation type="submission" date="2025-05" db="UniProtKB">
        <authorList>
            <consortium name="Ensembl"/>
        </authorList>
    </citation>
    <scope>IDENTIFICATION</scope>
</reference>
<dbReference type="PROSITE" id="PS50222">
    <property type="entry name" value="EF_HAND_2"/>
    <property type="match status" value="7"/>
</dbReference>
<feature type="domain" description="EF-hand" evidence="6">
    <location>
        <begin position="301"/>
        <end position="336"/>
    </location>
</feature>
<sequence>MSSVVRLSPGLEDLRPTSRGITIIPRIRSASHTPKEDLQGNSDLKSDSVSSVQSVADENLSLAHIESMLSQKVRIKKDDLKAAFRGFDQERRNTVTKGEFRRVIEGFLMPLTQSQFNALLAKIPKTANGAIPYMEFLRQYCRVSSASIRIPSAGSHRSWPLGELQCHLKDKIGGNLKNILRAFCLFDYNRDGRIQKHELRRVLESYCFPLSQQEFHRLWSHYSPSNSHTISYKEFLERLGVDCENYRKIAPDSAKLALNWDAVNQSKGYRPKSRTLAWTASAEPEDSVDEIYSKFLKEMGINHTLVEKALQALDITDSGVVTHDDLKSVLSSFLFPISDSTFLSLLSRFGLNPTEPVEWRMFIDLFREKEQMLSVGKDPDPSTPDFSSIEEVLPRLQEQILKVFPLLKKGFLVFDENRIGVVSKADMRRVLEGLTFRLTDEQFRGLIDLIYVGNSGTICYQPLLDFFQQQKTSVDEKQYSKFTDQTDTQSQPSTAPPTATAAWNTVEGILKEKLNEQHDLFLQSLSQTDPTQSCKIPIEAMRTLLQQYGLPLSDRHFNNLCEPFTESGEVNYKLLLVSLGISMKRDTIKCANKSPSPRERNESVCGAHAETMRRQAVVNVVLRKLRDRLQVRGVTLEHCLKANGRSSAAILSLQDFQKILDECRISLQESQFQTLIQALGFYDGQVSFTEFVAKYEESISKDNNEEERRILNYIEANSFMSAEDCFSQLEKRIKECHGDVLTAFRLMDKNRDGLVNQTDFRVLLDSLMFVTKEKEYQRVLELMGFKPGSNLNYTEFLHKIRSNEKNKIQPIANMTDDQLQEHACDQVHAYLVDSARTGWSEFSKAFNQYGEAGETIITKNDLKNILYKYSLPITPRVFEKIWTRYDNDGKGHITVTEFLDKLNITPQEFTKQHDDPPDSNQTLNTSCMTPLMDTTLHKLQDWLKLSFEDVCRSLVAADKKHDGHVTVSDLLSLLQKHGFRIEECQLLHLINSIGVDVCNSKLSYLDFLKCLTGLVVSSRPEVSSQVSQNLKVRSTTAGEDVEELSPERALQRVRELVTTSSLTLSKAFKAFDKSEDGKLSQSEFRRVLDHFCVRLSDVQFRKLLSKLSIKDGEETMVVWKEFMNTFDLCNQETSKEWLEKVQRLRFPNQANPVPISDILKRIQDVVSGHLYTITKEMMDLDYASINTISKEHFKVFCDHHFMRLSADQFEKLWKLLPVNAYDNLNYREFLKKFSGELIEQEKPAAPPTPEHLGLSESSPAVLLQRPKTASCIPERSKSLSPEQLKRPSTVCGRLSVVLSSDIAAVERRLRFKIRSCWREIQRRCKEADTQRTGGIEIEAFLDILRDLHIDVTQSQFEQLSEKYNLKNKGRFSYPEFLQNFVLMLKPNAPTFTERRRLHLPKTPMSAGPLSRQCTDALLRLCSPIQLRWKSIKRAFVFYDKERTGKIPLQEFRKVLRQHNVNLSEEDFFHLASFFDKNISGNISYNEFLCIFQK</sequence>
<proteinExistence type="predicted"/>
<dbReference type="FunFam" id="1.10.238.10:FF:000179">
    <property type="entry name" value="EF-hand calcium-binding domain-containing protein 6"/>
    <property type="match status" value="1"/>
</dbReference>
<dbReference type="CDD" id="cd00051">
    <property type="entry name" value="EFh"/>
    <property type="match status" value="2"/>
</dbReference>
<evidence type="ECO:0000259" key="6">
    <source>
        <dbReference type="PROSITE" id="PS50222"/>
    </source>
</evidence>
<evidence type="ECO:0000256" key="2">
    <source>
        <dbReference type="ARBA" id="ARBA00022723"/>
    </source>
</evidence>
<evidence type="ECO:0000313" key="10">
    <source>
        <dbReference type="Proteomes" id="UP000752171"/>
    </source>
</evidence>
<protein>
    <submittedName>
        <fullName evidence="7 8">EF-hand calcium-binding domain-containing protein 6</fullName>
    </submittedName>
</protein>
<feature type="domain" description="EF-hand" evidence="6">
    <location>
        <begin position="1426"/>
        <end position="1461"/>
    </location>
</feature>
<dbReference type="InterPro" id="IPR011992">
    <property type="entry name" value="EF-hand-dom_pair"/>
</dbReference>
<reference evidence="7 10" key="1">
    <citation type="submission" date="2021-07" db="EMBL/GenBank/DDBJ databases">
        <authorList>
            <person name="Imarazene B."/>
            <person name="Zahm M."/>
            <person name="Klopp C."/>
            <person name="Cabau C."/>
            <person name="Beille S."/>
            <person name="Jouanno E."/>
            <person name="Castinel A."/>
            <person name="Lluch J."/>
            <person name="Gil L."/>
            <person name="Kuchtly C."/>
            <person name="Lopez Roques C."/>
            <person name="Donnadieu C."/>
            <person name="Parrinello H."/>
            <person name="Journot L."/>
            <person name="Du K."/>
            <person name="Schartl M."/>
            <person name="Retaux S."/>
            <person name="Guiguen Y."/>
        </authorList>
    </citation>
    <scope>NUCLEOTIDE SEQUENCE [LARGE SCALE GENOMIC DNA]</scope>
    <source>
        <strain evidence="7">Pach_M1</strain>
        <tissue evidence="7">Testis</tissue>
    </source>
</reference>
<dbReference type="Pfam" id="PF13499">
    <property type="entry name" value="EF-hand_7"/>
    <property type="match status" value="2"/>
</dbReference>
<evidence type="ECO:0000313" key="9">
    <source>
        <dbReference type="Proteomes" id="UP000694621"/>
    </source>
</evidence>
<dbReference type="InterPro" id="IPR018247">
    <property type="entry name" value="EF_Hand_1_Ca_BS"/>
</dbReference>
<dbReference type="Proteomes" id="UP000694621">
    <property type="component" value="Unplaced"/>
</dbReference>
<feature type="domain" description="EF-hand" evidence="6">
    <location>
        <begin position="75"/>
        <end position="110"/>
    </location>
</feature>
<keyword evidence="4" id="KW-0106">Calcium</keyword>
<dbReference type="EMBL" id="JAICCE010000010">
    <property type="protein sequence ID" value="KAG9272370.1"/>
    <property type="molecule type" value="Genomic_DNA"/>
</dbReference>
<dbReference type="SMART" id="SM00054">
    <property type="entry name" value="EFh"/>
    <property type="match status" value="11"/>
</dbReference>
<gene>
    <name evidence="8" type="primary">efcab6</name>
    <name evidence="7" type="synonym">EFCAB6</name>
    <name evidence="7" type="ORF">AMEX_G13362</name>
</gene>
<feature type="domain" description="EF-hand" evidence="6">
    <location>
        <begin position="873"/>
        <end position="908"/>
    </location>
</feature>
<dbReference type="Pfam" id="PF13202">
    <property type="entry name" value="EF-hand_5"/>
    <property type="match status" value="1"/>
</dbReference>
<dbReference type="Gene3D" id="1.10.238.10">
    <property type="entry name" value="EF-hand"/>
    <property type="match status" value="10"/>
</dbReference>
<dbReference type="InterPro" id="IPR002048">
    <property type="entry name" value="EF_hand_dom"/>
</dbReference>
<evidence type="ECO:0000256" key="5">
    <source>
        <dbReference type="SAM" id="MobiDB-lite"/>
    </source>
</evidence>
<name>A0A8B9LG43_ASTMX</name>
<evidence type="ECO:0000313" key="7">
    <source>
        <dbReference type="EMBL" id="KAG9272370.1"/>
    </source>
</evidence>
<dbReference type="Ensembl" id="ENSAMXT00005054071.1">
    <property type="protein sequence ID" value="ENSAMXP00005049892.1"/>
    <property type="gene ID" value="ENSAMXG00005022683.1"/>
</dbReference>
<dbReference type="Pfam" id="PF08976">
    <property type="entry name" value="EF-hand_11"/>
    <property type="match status" value="2"/>
</dbReference>
<keyword evidence="3" id="KW-0677">Repeat</keyword>
<evidence type="ECO:0000256" key="4">
    <source>
        <dbReference type="ARBA" id="ARBA00022837"/>
    </source>
</evidence>
<feature type="domain" description="EF-hand" evidence="6">
    <location>
        <begin position="174"/>
        <end position="209"/>
    </location>
</feature>
<evidence type="ECO:0000256" key="3">
    <source>
        <dbReference type="ARBA" id="ARBA00022737"/>
    </source>
</evidence>
<dbReference type="PROSITE" id="PS00018">
    <property type="entry name" value="EF_HAND_1"/>
    <property type="match status" value="3"/>
</dbReference>
<keyword evidence="1" id="KW-0597">Phosphoprotein</keyword>
<accession>A0A8B9LG43</accession>
<dbReference type="Proteomes" id="UP000752171">
    <property type="component" value="Unassembled WGS sequence"/>
</dbReference>
<keyword evidence="2" id="KW-0479">Metal-binding</keyword>
<dbReference type="InterPro" id="IPR052603">
    <property type="entry name" value="EFCB6"/>
</dbReference>
<evidence type="ECO:0000313" key="8">
    <source>
        <dbReference type="Ensembl" id="ENSAMXP00005049892.1"/>
    </source>
</evidence>
<dbReference type="FunFam" id="1.10.238.10:FF:000243">
    <property type="entry name" value="EF-hand calcium binding domain 6"/>
    <property type="match status" value="1"/>
</dbReference>
<evidence type="ECO:0000256" key="1">
    <source>
        <dbReference type="ARBA" id="ARBA00022553"/>
    </source>
</evidence>